<feature type="compositionally biased region" description="Polar residues" evidence="4">
    <location>
        <begin position="29"/>
        <end position="38"/>
    </location>
</feature>
<reference evidence="5 6" key="1">
    <citation type="journal article" date="2012" name="New Phytol.">
        <title>Insight into trade-off between wood decay and parasitism from the genome of a fungal forest pathogen.</title>
        <authorList>
            <person name="Olson A."/>
            <person name="Aerts A."/>
            <person name="Asiegbu F."/>
            <person name="Belbahri L."/>
            <person name="Bouzid O."/>
            <person name="Broberg A."/>
            <person name="Canback B."/>
            <person name="Coutinho P.M."/>
            <person name="Cullen D."/>
            <person name="Dalman K."/>
            <person name="Deflorio G."/>
            <person name="van Diepen L.T."/>
            <person name="Dunand C."/>
            <person name="Duplessis S."/>
            <person name="Durling M."/>
            <person name="Gonthier P."/>
            <person name="Grimwood J."/>
            <person name="Fossdal C.G."/>
            <person name="Hansson D."/>
            <person name="Henrissat B."/>
            <person name="Hietala A."/>
            <person name="Himmelstrand K."/>
            <person name="Hoffmeister D."/>
            <person name="Hogberg N."/>
            <person name="James T.Y."/>
            <person name="Karlsson M."/>
            <person name="Kohler A."/>
            <person name="Kues U."/>
            <person name="Lee Y.H."/>
            <person name="Lin Y.C."/>
            <person name="Lind M."/>
            <person name="Lindquist E."/>
            <person name="Lombard V."/>
            <person name="Lucas S."/>
            <person name="Lunden K."/>
            <person name="Morin E."/>
            <person name="Murat C."/>
            <person name="Park J."/>
            <person name="Raffaello T."/>
            <person name="Rouze P."/>
            <person name="Salamov A."/>
            <person name="Schmutz J."/>
            <person name="Solheim H."/>
            <person name="Stahlberg J."/>
            <person name="Velez H."/>
            <person name="de Vries R.P."/>
            <person name="Wiebenga A."/>
            <person name="Woodward S."/>
            <person name="Yakovlev I."/>
            <person name="Garbelotto M."/>
            <person name="Martin F."/>
            <person name="Grigoriev I.V."/>
            <person name="Stenlid J."/>
        </authorList>
    </citation>
    <scope>NUCLEOTIDE SEQUENCE [LARGE SCALE GENOMIC DNA]</scope>
    <source>
        <strain evidence="5 6">TC 32-1</strain>
    </source>
</reference>
<dbReference type="KEGG" id="hir:HETIRDRAFT_437170"/>
<feature type="compositionally biased region" description="Polar residues" evidence="4">
    <location>
        <begin position="12"/>
        <end position="21"/>
    </location>
</feature>
<dbReference type="Gene3D" id="3.20.20.140">
    <property type="entry name" value="Metal-dependent hydrolases"/>
    <property type="match status" value="1"/>
</dbReference>
<evidence type="ECO:0000256" key="2">
    <source>
        <dbReference type="ARBA" id="ARBA00007331"/>
    </source>
</evidence>
<dbReference type="GeneID" id="20674935"/>
<dbReference type="PANTHER" id="PTHR13031">
    <property type="entry name" value="RIBONUCLEASE P SUBUNIT P30"/>
    <property type="match status" value="1"/>
</dbReference>
<dbReference type="FunCoup" id="W4JRI4">
    <property type="interactions" value="390"/>
</dbReference>
<sequence length="371" mass="40160">MYFDLNVPIPQPTQSTAQVQSKKGKGKQPSASTSTAGSLFTPSQITAFETRLDLLVQLGYTVIALNQTVYKKVEPKAFVNALDPLLGQLRKRQGIIYLKRLTVVLDEDSEKGFGLTNANASLFTAYDIIALHPTTETTFSLACLTHTAPSSLTAHILSLPLTLPRLPFRMKHKVVRAALRNGAVFEINYTGALGGAEETDGGGGAGTKRNWWAGAREVVRVTKGKGVVVSGGVTGELELRAPRDVGNLITFLGLPQNLAHDASTTTPKSLVLRAQTRKTYRAVFSEPKVIIPESFMSQPILESVAEPDTQIANSLQKFAEGMETDSSTRDVQVPESKKRRRDDDQGALQADRTIGAKKKKKSKEVSTPSGV</sequence>
<keyword evidence="6" id="KW-1185">Reference proteome</keyword>
<keyword evidence="3" id="KW-0819">tRNA processing</keyword>
<name>W4JRI4_HETIT</name>
<evidence type="ECO:0000256" key="3">
    <source>
        <dbReference type="ARBA" id="ARBA00022694"/>
    </source>
</evidence>
<dbReference type="RefSeq" id="XP_009552894.1">
    <property type="nucleotide sequence ID" value="XM_009554599.1"/>
</dbReference>
<feature type="region of interest" description="Disordered" evidence="4">
    <location>
        <begin position="319"/>
        <end position="371"/>
    </location>
</feature>
<accession>W4JRI4</accession>
<dbReference type="Pfam" id="PF01876">
    <property type="entry name" value="RNase_P_p30"/>
    <property type="match status" value="1"/>
</dbReference>
<evidence type="ECO:0000313" key="5">
    <source>
        <dbReference type="EMBL" id="ETW75481.1"/>
    </source>
</evidence>
<gene>
    <name evidence="5" type="ORF">HETIRDRAFT_437170</name>
</gene>
<protein>
    <recommendedName>
        <fullName evidence="7">PHP domain-like protein</fullName>
    </recommendedName>
</protein>
<evidence type="ECO:0000256" key="1">
    <source>
        <dbReference type="ARBA" id="ARBA00004123"/>
    </source>
</evidence>
<dbReference type="GO" id="GO:0003723">
    <property type="term" value="F:RNA binding"/>
    <property type="evidence" value="ECO:0007669"/>
    <property type="project" value="TreeGrafter"/>
</dbReference>
<proteinExistence type="inferred from homology"/>
<dbReference type="GO" id="GO:0008033">
    <property type="term" value="P:tRNA processing"/>
    <property type="evidence" value="ECO:0007669"/>
    <property type="project" value="UniProtKB-KW"/>
</dbReference>
<dbReference type="InParanoid" id="W4JRI4"/>
<dbReference type="STRING" id="747525.W4JRI4"/>
<evidence type="ECO:0008006" key="7">
    <source>
        <dbReference type="Google" id="ProtNLM"/>
    </source>
</evidence>
<dbReference type="InterPro" id="IPR016195">
    <property type="entry name" value="Pol/histidinol_Pase-like"/>
</dbReference>
<dbReference type="SUPFAM" id="SSF89550">
    <property type="entry name" value="PHP domain-like"/>
    <property type="match status" value="1"/>
</dbReference>
<dbReference type="OrthoDB" id="17948at2759"/>
<organism evidence="5 6">
    <name type="scientific">Heterobasidion irregulare (strain TC 32-1)</name>
    <dbReference type="NCBI Taxonomy" id="747525"/>
    <lineage>
        <taxon>Eukaryota</taxon>
        <taxon>Fungi</taxon>
        <taxon>Dikarya</taxon>
        <taxon>Basidiomycota</taxon>
        <taxon>Agaricomycotina</taxon>
        <taxon>Agaricomycetes</taxon>
        <taxon>Russulales</taxon>
        <taxon>Bondarzewiaceae</taxon>
        <taxon>Heterobasidion</taxon>
        <taxon>Heterobasidion annosum species complex</taxon>
    </lineage>
</organism>
<comment type="subcellular location">
    <subcellularLocation>
        <location evidence="1">Nucleus</location>
    </subcellularLocation>
</comment>
<feature type="region of interest" description="Disordered" evidence="4">
    <location>
        <begin position="1"/>
        <end position="38"/>
    </location>
</feature>
<dbReference type="AlphaFoldDB" id="W4JRI4"/>
<evidence type="ECO:0000313" key="6">
    <source>
        <dbReference type="Proteomes" id="UP000030671"/>
    </source>
</evidence>
<dbReference type="EMBL" id="KI925466">
    <property type="protein sequence ID" value="ETW75481.1"/>
    <property type="molecule type" value="Genomic_DNA"/>
</dbReference>
<dbReference type="HOGENOM" id="CLU_041468_0_0_1"/>
<dbReference type="eggNOG" id="KOG2363">
    <property type="taxonomic scope" value="Eukaryota"/>
</dbReference>
<comment type="similarity">
    <text evidence="2">Belongs to the eukaryotic/archaeal RNase P protein component 3 family.</text>
</comment>
<dbReference type="GO" id="GO:0005655">
    <property type="term" value="C:nucleolar ribonuclease P complex"/>
    <property type="evidence" value="ECO:0007669"/>
    <property type="project" value="TreeGrafter"/>
</dbReference>
<dbReference type="PANTHER" id="PTHR13031:SF0">
    <property type="entry name" value="RIBONUCLEASE P PROTEIN SUBUNIT P30"/>
    <property type="match status" value="1"/>
</dbReference>
<dbReference type="Proteomes" id="UP000030671">
    <property type="component" value="Unassembled WGS sequence"/>
</dbReference>
<evidence type="ECO:0000256" key="4">
    <source>
        <dbReference type="SAM" id="MobiDB-lite"/>
    </source>
</evidence>
<dbReference type="InterPro" id="IPR002738">
    <property type="entry name" value="RNase_P_p30"/>
</dbReference>